<dbReference type="EMBL" id="KP202158">
    <property type="protein sequence ID" value="AJD82032.1"/>
    <property type="molecule type" value="Genomic_DNA"/>
</dbReference>
<organism evidence="1 2">
    <name type="scientific">Yersinia phage vB_YenM_TG1</name>
    <dbReference type="NCBI Taxonomy" id="1589265"/>
    <lineage>
        <taxon>Viruses</taxon>
        <taxon>Duplodnaviria</taxon>
        <taxon>Heunggongvirae</taxon>
        <taxon>Uroviricota</taxon>
        <taxon>Caudoviricetes</taxon>
        <taxon>Pantevenvirales</taxon>
        <taxon>Straboviridae</taxon>
        <taxon>Tevenvirinae</taxon>
        <taxon>Tegunavirus</taxon>
        <taxon>Tegunavirus yenmtg1</taxon>
    </lineage>
</organism>
<keyword evidence="2" id="KW-1185">Reference proteome</keyword>
<evidence type="ECO:0000313" key="2">
    <source>
        <dbReference type="Proteomes" id="UP000031805"/>
    </source>
</evidence>
<evidence type="ECO:0000313" key="1">
    <source>
        <dbReference type="EMBL" id="AJD82032.1"/>
    </source>
</evidence>
<protein>
    <submittedName>
        <fullName evidence="1">Uncharacterized protein</fullName>
    </submittedName>
</protein>
<proteinExistence type="predicted"/>
<gene>
    <name evidence="1" type="ORF">YenMTG1_222</name>
</gene>
<dbReference type="GeneID" id="26627546"/>
<dbReference type="KEGG" id="vg:26627546"/>
<dbReference type="Proteomes" id="UP000031805">
    <property type="component" value="Segment"/>
</dbReference>
<reference evidence="1 2" key="1">
    <citation type="submission" date="2014-11" db="EMBL/GenBank/DDBJ databases">
        <title>Complete genome sequence of vB_YenM_TG1, a broad host range bacteriophage which infects Yersinia enterocolitica.</title>
        <authorList>
            <person name="Leon-Velarde C.G."/>
            <person name="Kropinski A.M."/>
            <person name="Chen S."/>
            <person name="Griffiths M.W."/>
            <person name="Odumeru J.A."/>
        </authorList>
    </citation>
    <scope>NUCLEOTIDE SEQUENCE [LARGE SCALE GENOMIC DNA]</scope>
</reference>
<sequence>MNELNWVKVSNGLPEDNRPVAIIDSSHGEIYSGAIAIRRGPHLYLMGGVSASSGPVHLDIEATHWAYLNIPKS</sequence>
<accession>A0A0B4ZXJ3</accession>
<dbReference type="RefSeq" id="YP_009200483.1">
    <property type="nucleotide sequence ID" value="NC_028820.1"/>
</dbReference>
<name>A0A0B4ZXJ3_9CAUD</name>